<feature type="compositionally biased region" description="Basic and acidic residues" evidence="1">
    <location>
        <begin position="28"/>
        <end position="40"/>
    </location>
</feature>
<dbReference type="InterPro" id="IPR011333">
    <property type="entry name" value="SKP1/BTB/POZ_sf"/>
</dbReference>
<dbReference type="HOGENOM" id="CLU_071111_1_0_1"/>
<dbReference type="PROSITE" id="PS50097">
    <property type="entry name" value="BTB"/>
    <property type="match status" value="1"/>
</dbReference>
<evidence type="ECO:0000313" key="4">
    <source>
        <dbReference type="Proteomes" id="UP000019804"/>
    </source>
</evidence>
<dbReference type="RefSeq" id="XP_040638191.1">
    <property type="nucleotide sequence ID" value="XM_040779701.1"/>
</dbReference>
<dbReference type="GeneID" id="63694825"/>
<protein>
    <recommendedName>
        <fullName evidence="2">BTB domain-containing protein</fullName>
    </recommendedName>
</protein>
<evidence type="ECO:0000313" key="3">
    <source>
        <dbReference type="EMBL" id="EYE94503.1"/>
    </source>
</evidence>
<reference evidence="4" key="1">
    <citation type="journal article" date="2014" name="Nat. Commun.">
        <title>Genomic adaptations of the halophilic Dead Sea filamentous fungus Eurotium rubrum.</title>
        <authorList>
            <person name="Kis-Papo T."/>
            <person name="Weig A.R."/>
            <person name="Riley R."/>
            <person name="Persoh D."/>
            <person name="Salamov A."/>
            <person name="Sun H."/>
            <person name="Lipzen A."/>
            <person name="Wasser S.P."/>
            <person name="Rambold G."/>
            <person name="Grigoriev I.V."/>
            <person name="Nevo E."/>
        </authorList>
    </citation>
    <scope>NUCLEOTIDE SEQUENCE [LARGE SCALE GENOMIC DNA]</scope>
    <source>
        <strain evidence="4">CBS 135680</strain>
    </source>
</reference>
<organism evidence="3 4">
    <name type="scientific">Aspergillus ruber (strain CBS 135680)</name>
    <dbReference type="NCBI Taxonomy" id="1388766"/>
    <lineage>
        <taxon>Eukaryota</taxon>
        <taxon>Fungi</taxon>
        <taxon>Dikarya</taxon>
        <taxon>Ascomycota</taxon>
        <taxon>Pezizomycotina</taxon>
        <taxon>Eurotiomycetes</taxon>
        <taxon>Eurotiomycetidae</taxon>
        <taxon>Eurotiales</taxon>
        <taxon>Aspergillaceae</taxon>
        <taxon>Aspergillus</taxon>
        <taxon>Aspergillus subgen. Aspergillus</taxon>
    </lineage>
</organism>
<feature type="region of interest" description="Disordered" evidence="1">
    <location>
        <begin position="1"/>
        <end position="62"/>
    </location>
</feature>
<name>A0A017SBU3_ASPRC</name>
<dbReference type="Gene3D" id="3.30.710.10">
    <property type="entry name" value="Potassium Channel Kv1.1, Chain A"/>
    <property type="match status" value="1"/>
</dbReference>
<dbReference type="Pfam" id="PF00651">
    <property type="entry name" value="BTB"/>
    <property type="match status" value="1"/>
</dbReference>
<dbReference type="PANTHER" id="PTHR47843:SF1">
    <property type="entry name" value="BTB DOMAIN-CONTAINING PROTEIN"/>
    <property type="match status" value="1"/>
</dbReference>
<gene>
    <name evidence="3" type="ORF">EURHEDRAFT_387113</name>
</gene>
<sequence>MISTKRPLPPENTSKYRPGKTCSRTRNPIREARETRESRRPERRHKPSSPQDRSPSGSPIVTLSVGPEKRLFACHEDILCASPYFATFCREQFGISSRRKRIELPDEQPEVLSCVLEYFYRGDYTPRLVHNARREQWELEDIGTDSEGQSHGATMFHKAAGGVILRDTAVYCAAEKYTLEPLKRLALRKQGLHTGIQCSTILNSARYAYSNTPDTESKLRAHYLALIIRSRSTFKRSGTMQMEMEEGGKLFFDLFVAMCNHMDDLSAMAKREG</sequence>
<dbReference type="PANTHER" id="PTHR47843">
    <property type="entry name" value="BTB DOMAIN-CONTAINING PROTEIN-RELATED"/>
    <property type="match status" value="1"/>
</dbReference>
<evidence type="ECO:0000256" key="1">
    <source>
        <dbReference type="SAM" id="MobiDB-lite"/>
    </source>
</evidence>
<dbReference type="EMBL" id="KK088426">
    <property type="protein sequence ID" value="EYE94503.1"/>
    <property type="molecule type" value="Genomic_DNA"/>
</dbReference>
<feature type="compositionally biased region" description="Polar residues" evidence="1">
    <location>
        <begin position="48"/>
        <end position="61"/>
    </location>
</feature>
<feature type="domain" description="BTB" evidence="2">
    <location>
        <begin position="61"/>
        <end position="128"/>
    </location>
</feature>
<dbReference type="AlphaFoldDB" id="A0A017SBU3"/>
<dbReference type="Proteomes" id="UP000019804">
    <property type="component" value="Unassembled WGS sequence"/>
</dbReference>
<dbReference type="OrthoDB" id="45365at2759"/>
<dbReference type="CDD" id="cd18186">
    <property type="entry name" value="BTB_POZ_ZBTB_KLHL-like"/>
    <property type="match status" value="1"/>
</dbReference>
<accession>A0A017SBU3</accession>
<proteinExistence type="predicted"/>
<dbReference type="InterPro" id="IPR000210">
    <property type="entry name" value="BTB/POZ_dom"/>
</dbReference>
<evidence type="ECO:0000259" key="2">
    <source>
        <dbReference type="PROSITE" id="PS50097"/>
    </source>
</evidence>
<keyword evidence="4" id="KW-1185">Reference proteome</keyword>
<dbReference type="STRING" id="1388766.A0A017SBU3"/>
<dbReference type="SUPFAM" id="SSF54695">
    <property type="entry name" value="POZ domain"/>
    <property type="match status" value="1"/>
</dbReference>